<dbReference type="CDD" id="cd06261">
    <property type="entry name" value="TM_PBP2"/>
    <property type="match status" value="1"/>
</dbReference>
<feature type="transmembrane region" description="Helical" evidence="7">
    <location>
        <begin position="180"/>
        <end position="199"/>
    </location>
</feature>
<dbReference type="SUPFAM" id="SSF161098">
    <property type="entry name" value="MetI-like"/>
    <property type="match status" value="1"/>
</dbReference>
<evidence type="ECO:0000256" key="3">
    <source>
        <dbReference type="ARBA" id="ARBA00022475"/>
    </source>
</evidence>
<keyword evidence="2 7" id="KW-0813">Transport</keyword>
<dbReference type="STRING" id="1802362.A2806_02810"/>
<evidence type="ECO:0000313" key="10">
    <source>
        <dbReference type="Proteomes" id="UP000177629"/>
    </source>
</evidence>
<keyword evidence="3" id="KW-1003">Cell membrane</keyword>
<evidence type="ECO:0000256" key="1">
    <source>
        <dbReference type="ARBA" id="ARBA00004651"/>
    </source>
</evidence>
<proteinExistence type="inferred from homology"/>
<feature type="transmembrane region" description="Helical" evidence="7">
    <location>
        <begin position="280"/>
        <end position="299"/>
    </location>
</feature>
<dbReference type="InterPro" id="IPR000515">
    <property type="entry name" value="MetI-like"/>
</dbReference>
<organism evidence="9 10">
    <name type="scientific">Candidatus Terrybacteria bacterium RIFCSPHIGHO2_01_FULL_48_17</name>
    <dbReference type="NCBI Taxonomy" id="1802362"/>
    <lineage>
        <taxon>Bacteria</taxon>
        <taxon>Candidatus Terryibacteriota</taxon>
    </lineage>
</organism>
<dbReference type="PANTHER" id="PTHR30465">
    <property type="entry name" value="INNER MEMBRANE ABC TRANSPORTER"/>
    <property type="match status" value="1"/>
</dbReference>
<evidence type="ECO:0000256" key="4">
    <source>
        <dbReference type="ARBA" id="ARBA00022692"/>
    </source>
</evidence>
<dbReference type="GO" id="GO:0005886">
    <property type="term" value="C:plasma membrane"/>
    <property type="evidence" value="ECO:0007669"/>
    <property type="project" value="UniProtKB-SubCell"/>
</dbReference>
<keyword evidence="6 7" id="KW-0472">Membrane</keyword>
<evidence type="ECO:0000256" key="7">
    <source>
        <dbReference type="RuleBase" id="RU363032"/>
    </source>
</evidence>
<comment type="similarity">
    <text evidence="7">Belongs to the binding-protein-dependent transport system permease family.</text>
</comment>
<accession>A0A1G2PJI8</accession>
<dbReference type="GO" id="GO:0055085">
    <property type="term" value="P:transmembrane transport"/>
    <property type="evidence" value="ECO:0007669"/>
    <property type="project" value="InterPro"/>
</dbReference>
<keyword evidence="5 7" id="KW-1133">Transmembrane helix</keyword>
<dbReference type="PANTHER" id="PTHR30465:SF0">
    <property type="entry name" value="OLIGOPEPTIDE TRANSPORT SYSTEM PERMEASE PROTEIN APPB"/>
    <property type="match status" value="1"/>
</dbReference>
<evidence type="ECO:0000259" key="8">
    <source>
        <dbReference type="PROSITE" id="PS50928"/>
    </source>
</evidence>
<evidence type="ECO:0000313" key="9">
    <source>
        <dbReference type="EMBL" id="OHA48505.1"/>
    </source>
</evidence>
<evidence type="ECO:0000256" key="6">
    <source>
        <dbReference type="ARBA" id="ARBA00023136"/>
    </source>
</evidence>
<protein>
    <recommendedName>
        <fullName evidence="8">ABC transmembrane type-1 domain-containing protein</fullName>
    </recommendedName>
</protein>
<dbReference type="InterPro" id="IPR045621">
    <property type="entry name" value="BPD_transp_1_N"/>
</dbReference>
<comment type="subcellular location">
    <subcellularLocation>
        <location evidence="1 7">Cell membrane</location>
        <topology evidence="1 7">Multi-pass membrane protein</topology>
    </subcellularLocation>
</comment>
<dbReference type="Proteomes" id="UP000177629">
    <property type="component" value="Unassembled WGS sequence"/>
</dbReference>
<keyword evidence="4 7" id="KW-0812">Transmembrane</keyword>
<dbReference type="Pfam" id="PF00528">
    <property type="entry name" value="BPD_transp_1"/>
    <property type="match status" value="1"/>
</dbReference>
<feature type="domain" description="ABC transmembrane type-1" evidence="8">
    <location>
        <begin position="100"/>
        <end position="299"/>
    </location>
</feature>
<feature type="transmembrane region" description="Helical" evidence="7">
    <location>
        <begin position="235"/>
        <end position="260"/>
    </location>
</feature>
<feature type="transmembrane region" description="Helical" evidence="7">
    <location>
        <begin position="12"/>
        <end position="32"/>
    </location>
</feature>
<dbReference type="EMBL" id="MHSS01000006">
    <property type="protein sequence ID" value="OHA48505.1"/>
    <property type="molecule type" value="Genomic_DNA"/>
</dbReference>
<dbReference type="PROSITE" id="PS50928">
    <property type="entry name" value="ABC_TM1"/>
    <property type="match status" value="1"/>
</dbReference>
<reference evidence="9 10" key="1">
    <citation type="journal article" date="2016" name="Nat. Commun.">
        <title>Thousands of microbial genomes shed light on interconnected biogeochemical processes in an aquifer system.</title>
        <authorList>
            <person name="Anantharaman K."/>
            <person name="Brown C.T."/>
            <person name="Hug L.A."/>
            <person name="Sharon I."/>
            <person name="Castelle C.J."/>
            <person name="Probst A.J."/>
            <person name="Thomas B.C."/>
            <person name="Singh A."/>
            <person name="Wilkins M.J."/>
            <person name="Karaoz U."/>
            <person name="Brodie E.L."/>
            <person name="Williams K.H."/>
            <person name="Hubbard S.S."/>
            <person name="Banfield J.F."/>
        </authorList>
    </citation>
    <scope>NUCLEOTIDE SEQUENCE [LARGE SCALE GENOMIC DNA]</scope>
</reference>
<gene>
    <name evidence="9" type="ORF">A2806_02810</name>
</gene>
<name>A0A1G2PJI8_9BACT</name>
<evidence type="ECO:0000256" key="5">
    <source>
        <dbReference type="ARBA" id="ARBA00022989"/>
    </source>
</evidence>
<dbReference type="Gene3D" id="1.10.3720.10">
    <property type="entry name" value="MetI-like"/>
    <property type="match status" value="1"/>
</dbReference>
<dbReference type="Pfam" id="PF19300">
    <property type="entry name" value="BPD_transp_1_N"/>
    <property type="match status" value="1"/>
</dbReference>
<feature type="transmembrane region" description="Helical" evidence="7">
    <location>
        <begin position="136"/>
        <end position="160"/>
    </location>
</feature>
<evidence type="ECO:0000256" key="2">
    <source>
        <dbReference type="ARBA" id="ARBA00022448"/>
    </source>
</evidence>
<comment type="caution">
    <text evidence="9">The sequence shown here is derived from an EMBL/GenBank/DDBJ whole genome shotgun (WGS) entry which is preliminary data.</text>
</comment>
<feature type="transmembrane region" description="Helical" evidence="7">
    <location>
        <begin position="100"/>
        <end position="124"/>
    </location>
</feature>
<sequence length="317" mass="35280">MSSLSAYIVRRILWIIPVFFVVTAITFALGRYGPGDPIEVRTQGRADPETVERVREELGLNQPVPLQYVRYMADFFQGDMGESISKYPGVPVWELIRERIWITAQLNIVSLVILFWLGIALGSFAAMHVGGWKDPAIISFLLIFQAIPTMVFIPILLWLFVVKLSWLPAAGWDGLLSLHIVIPLIALVLPSLAGVARLMRVSLLGTMGQDWVRTARAKGLPERTVFFRHIFRPSLLPLTTSVGGSLASIFGGSLFVELLYGIPGMGRLALDAVYARDYDIIMAVFIISALAFLFARLITDVAYTFIDPRIRLGAESR</sequence>
<dbReference type="InterPro" id="IPR035906">
    <property type="entry name" value="MetI-like_sf"/>
</dbReference>
<dbReference type="AlphaFoldDB" id="A0A1G2PJI8"/>